<dbReference type="Pfam" id="PF00440">
    <property type="entry name" value="TetR_N"/>
    <property type="match status" value="1"/>
</dbReference>
<feature type="domain" description="HTH tetR-type" evidence="3">
    <location>
        <begin position="2"/>
        <end position="62"/>
    </location>
</feature>
<evidence type="ECO:0000259" key="3">
    <source>
        <dbReference type="PROSITE" id="PS50977"/>
    </source>
</evidence>
<dbReference type="RefSeq" id="WP_212818815.1">
    <property type="nucleotide sequence ID" value="NZ_AP023415.1"/>
</dbReference>
<gene>
    <name evidence="4" type="ORF">MM35RIKEN_04020</name>
</gene>
<evidence type="ECO:0000256" key="2">
    <source>
        <dbReference type="PROSITE-ProRule" id="PRU00335"/>
    </source>
</evidence>
<dbReference type="PANTHER" id="PTHR43479:SF11">
    <property type="entry name" value="ACREF_ENVCD OPERON REPRESSOR-RELATED"/>
    <property type="match status" value="1"/>
</dbReference>
<dbReference type="AlphaFoldDB" id="A0A810PQA3"/>
<keyword evidence="1 2" id="KW-0238">DNA-binding</keyword>
<dbReference type="PRINTS" id="PR00455">
    <property type="entry name" value="HTHTETR"/>
</dbReference>
<keyword evidence="5" id="KW-1185">Reference proteome</keyword>
<accession>A0A810PQA3</accession>
<dbReference type="SUPFAM" id="SSF46689">
    <property type="entry name" value="Homeodomain-like"/>
    <property type="match status" value="1"/>
</dbReference>
<proteinExistence type="predicted"/>
<evidence type="ECO:0000313" key="4">
    <source>
        <dbReference type="EMBL" id="BCK78210.1"/>
    </source>
</evidence>
<sequence>MNETRERILEVSLSLFSEYGFSAVSIRDICKMVSIKESTIYYHFKNKYAIFEELLYRFQSKADSMMGHLTSQISSETNTFGDNFYFEICNHFFEHYLMDEFCNKIMRIMQIEQFNNEEVQKIYKHWMFAEPLKFQSSIFQRLMDIGIMEKADSEYMAIKYYAPIFFFAQKWLLCGKLSEENKAAFRKDAYQHIHVFFSEMGGV</sequence>
<dbReference type="KEGG" id="vfa:MM35RIKEN_04020"/>
<dbReference type="PROSITE" id="PS50977">
    <property type="entry name" value="HTH_TETR_2"/>
    <property type="match status" value="1"/>
</dbReference>
<dbReference type="Proteomes" id="UP000681343">
    <property type="component" value="Chromosome"/>
</dbReference>
<dbReference type="InterPro" id="IPR001647">
    <property type="entry name" value="HTH_TetR"/>
</dbReference>
<reference evidence="4" key="1">
    <citation type="submission" date="2020-09" db="EMBL/GenBank/DDBJ databases">
        <title>New species isolated from human feces.</title>
        <authorList>
            <person name="Kitahara M."/>
            <person name="Shigeno Y."/>
            <person name="Shime M."/>
            <person name="Matsumoto Y."/>
            <person name="Nakamura S."/>
            <person name="Motooka D."/>
            <person name="Fukuoka S."/>
            <person name="Nishikawa H."/>
            <person name="Benno Y."/>
        </authorList>
    </citation>
    <scope>NUCLEOTIDE SEQUENCE</scope>
    <source>
        <strain evidence="4">MM35</strain>
    </source>
</reference>
<dbReference type="GO" id="GO:0003677">
    <property type="term" value="F:DNA binding"/>
    <property type="evidence" value="ECO:0007669"/>
    <property type="project" value="UniProtKB-UniRule"/>
</dbReference>
<name>A0A810PQA3_9FIRM</name>
<dbReference type="EMBL" id="AP023415">
    <property type="protein sequence ID" value="BCK78210.1"/>
    <property type="molecule type" value="Genomic_DNA"/>
</dbReference>
<organism evidence="4 5">
    <name type="scientific">Vescimonas fastidiosa</name>
    <dbReference type="NCBI Taxonomy" id="2714353"/>
    <lineage>
        <taxon>Bacteria</taxon>
        <taxon>Bacillati</taxon>
        <taxon>Bacillota</taxon>
        <taxon>Clostridia</taxon>
        <taxon>Eubacteriales</taxon>
        <taxon>Oscillospiraceae</taxon>
        <taxon>Vescimonas</taxon>
    </lineage>
</organism>
<protein>
    <recommendedName>
        <fullName evidence="3">HTH tetR-type domain-containing protein</fullName>
    </recommendedName>
</protein>
<evidence type="ECO:0000313" key="5">
    <source>
        <dbReference type="Proteomes" id="UP000681343"/>
    </source>
</evidence>
<dbReference type="InterPro" id="IPR050624">
    <property type="entry name" value="HTH-type_Tx_Regulator"/>
</dbReference>
<dbReference type="Gene3D" id="1.10.357.10">
    <property type="entry name" value="Tetracycline Repressor, domain 2"/>
    <property type="match status" value="1"/>
</dbReference>
<dbReference type="PANTHER" id="PTHR43479">
    <property type="entry name" value="ACREF/ENVCD OPERON REPRESSOR-RELATED"/>
    <property type="match status" value="1"/>
</dbReference>
<evidence type="ECO:0000256" key="1">
    <source>
        <dbReference type="ARBA" id="ARBA00023125"/>
    </source>
</evidence>
<feature type="DNA-binding region" description="H-T-H motif" evidence="2">
    <location>
        <begin position="25"/>
        <end position="44"/>
    </location>
</feature>
<dbReference type="InterPro" id="IPR009057">
    <property type="entry name" value="Homeodomain-like_sf"/>
</dbReference>